<proteinExistence type="predicted"/>
<evidence type="ECO:0000313" key="1">
    <source>
        <dbReference type="EMBL" id="URE34020.1"/>
    </source>
</evidence>
<gene>
    <name evidence="1" type="ORF">MUK42_17016</name>
</gene>
<sequence length="82" mass="8570">MEPPEGSVFKIESGPWYHSLTVCLGGGTVKLDGGTVHCQIALAVVPLDWAMVPPVLEPIGGATASTRKTQEQMIFGSKGTST</sequence>
<reference evidence="1" key="1">
    <citation type="submission" date="2022-05" db="EMBL/GenBank/DDBJ databases">
        <title>The Musa troglodytarum L. genome provides insights into the mechanism of non-climacteric behaviour and enrichment of carotenoids.</title>
        <authorList>
            <person name="Wang J."/>
        </authorList>
    </citation>
    <scope>NUCLEOTIDE SEQUENCE</scope>
    <source>
        <tissue evidence="1">Leaf</tissue>
    </source>
</reference>
<dbReference type="EMBL" id="CP097510">
    <property type="protein sequence ID" value="URE34020.1"/>
    <property type="molecule type" value="Genomic_DNA"/>
</dbReference>
<keyword evidence="2" id="KW-1185">Reference proteome</keyword>
<protein>
    <submittedName>
        <fullName evidence="1">Uncharacterized protein</fullName>
    </submittedName>
</protein>
<dbReference type="AlphaFoldDB" id="A0A9E7HHY7"/>
<name>A0A9E7HHY7_9LILI</name>
<organism evidence="1 2">
    <name type="scientific">Musa troglodytarum</name>
    <name type="common">fe'i banana</name>
    <dbReference type="NCBI Taxonomy" id="320322"/>
    <lineage>
        <taxon>Eukaryota</taxon>
        <taxon>Viridiplantae</taxon>
        <taxon>Streptophyta</taxon>
        <taxon>Embryophyta</taxon>
        <taxon>Tracheophyta</taxon>
        <taxon>Spermatophyta</taxon>
        <taxon>Magnoliopsida</taxon>
        <taxon>Liliopsida</taxon>
        <taxon>Zingiberales</taxon>
        <taxon>Musaceae</taxon>
        <taxon>Musa</taxon>
    </lineage>
</organism>
<accession>A0A9E7HHY7</accession>
<dbReference type="Proteomes" id="UP001055439">
    <property type="component" value="Chromosome 8"/>
</dbReference>
<evidence type="ECO:0000313" key="2">
    <source>
        <dbReference type="Proteomes" id="UP001055439"/>
    </source>
</evidence>